<dbReference type="RefSeq" id="WP_367878015.1">
    <property type="nucleotide sequence ID" value="NZ_JBFNXX010000008.1"/>
</dbReference>
<dbReference type="InterPro" id="IPR002789">
    <property type="entry name" value="HerA_central"/>
</dbReference>
<dbReference type="EMBL" id="JBFNXX010000008">
    <property type="protein sequence ID" value="MEW9920310.1"/>
    <property type="molecule type" value="Genomic_DNA"/>
</dbReference>
<evidence type="ECO:0000256" key="1">
    <source>
        <dbReference type="SAM" id="MobiDB-lite"/>
    </source>
</evidence>
<feature type="region of interest" description="Disordered" evidence="1">
    <location>
        <begin position="644"/>
        <end position="670"/>
    </location>
</feature>
<dbReference type="InterPro" id="IPR051162">
    <property type="entry name" value="T4SS_component"/>
</dbReference>
<feature type="domain" description="Helicase HerA central" evidence="2">
    <location>
        <begin position="237"/>
        <end position="343"/>
    </location>
</feature>
<reference evidence="3 4" key="1">
    <citation type="submission" date="2024-07" db="EMBL/GenBank/DDBJ databases">
        <title>Marimonas sp.nov., isolated from tidal-flat sediment.</title>
        <authorList>
            <person name="Jayan J.N."/>
            <person name="Lee S.S."/>
        </authorList>
    </citation>
    <scope>NUCLEOTIDE SEQUENCE [LARGE SCALE GENOMIC DNA]</scope>
    <source>
        <strain evidence="3 4">MJW-29</strain>
    </source>
</reference>
<organism evidence="3 4">
    <name type="scientific">Sulfitobacter sediminis</name>
    <dbReference type="NCBI Taxonomy" id="3234186"/>
    <lineage>
        <taxon>Bacteria</taxon>
        <taxon>Pseudomonadati</taxon>
        <taxon>Pseudomonadota</taxon>
        <taxon>Alphaproteobacteria</taxon>
        <taxon>Rhodobacterales</taxon>
        <taxon>Roseobacteraceae</taxon>
        <taxon>Sulfitobacter</taxon>
    </lineage>
</organism>
<evidence type="ECO:0000259" key="2">
    <source>
        <dbReference type="Pfam" id="PF01935"/>
    </source>
</evidence>
<proteinExistence type="predicted"/>
<comment type="caution">
    <text evidence="3">The sequence shown here is derived from an EMBL/GenBank/DDBJ whole genome shotgun (WGS) entry which is preliminary data.</text>
</comment>
<dbReference type="Proteomes" id="UP001556098">
    <property type="component" value="Unassembled WGS sequence"/>
</dbReference>
<dbReference type="PANTHER" id="PTHR30121:SF6">
    <property type="entry name" value="SLR6007 PROTEIN"/>
    <property type="match status" value="1"/>
</dbReference>
<dbReference type="Gene3D" id="3.40.50.300">
    <property type="entry name" value="P-loop containing nucleotide triphosphate hydrolases"/>
    <property type="match status" value="2"/>
</dbReference>
<dbReference type="SUPFAM" id="SSF52540">
    <property type="entry name" value="P-loop containing nucleoside triphosphate hydrolases"/>
    <property type="match status" value="1"/>
</dbReference>
<sequence length="670" mass="75031">MVWSFLKNVAAGPSQPPLRQYAVSVKEKLAETNKDDGVEGVSLLSFVLEYAREELDRTIEFGHGLYLAKMLTILRIYSPVATERFSKAIDALISKIDRGIRINAAAERAKVADFERQHDAWLESTRPLLNALIPLLPTLQEIDGNPDFVGEVYVSEKTLLSRAANPHLKIHEICRAMLGIRGSGVTRDAMPDFADLKQGRGDPEALVHKYLGKTVVGDVLLATVESKTYVPLPVRFEHTHVLGGTGHGKTQFLQSLILKDLQAAQEGKGSLVVIDGQGDLIRKITRLKYFDPDAADSLADKLVLIDANDVEFPVAINMFALNEEQMQAYSAVNQERIFNATISLYEYFFGALLGADLTQRQGLIFKFLARLLFKIPDATIHTFLDVMENGETYRHYMDQLDPTSRRFFEQQFFDKSFDDTKQQIATRLWGVISNSTIDRLFSTTETKFDFFEAINSGKIILINTAKDLLQADGNAILGRFFIALLARAILQRQVIPEDRRRATFAYIDEVQDYIQNDNKIEDILNQARKYKAGLVCAHQNLEQLSREQRASFAASTTTKFVGGISAKDARALAHDMRTTEAFLLSAKKEQQHTNFACFVKNITPEAIMVPVTFGQMEEIEQLSDDQYERLIEQNRATYCVGANVAKPVSGEGPPGKRSGGDFELGDPELL</sequence>
<evidence type="ECO:0000313" key="3">
    <source>
        <dbReference type="EMBL" id="MEW9920310.1"/>
    </source>
</evidence>
<dbReference type="PANTHER" id="PTHR30121">
    <property type="entry name" value="UNCHARACTERIZED PROTEIN YJGR-RELATED"/>
    <property type="match status" value="1"/>
</dbReference>
<evidence type="ECO:0000313" key="4">
    <source>
        <dbReference type="Proteomes" id="UP001556098"/>
    </source>
</evidence>
<protein>
    <submittedName>
        <fullName evidence="3">Type IV secretory system conjugative DNA transfer family protein</fullName>
    </submittedName>
</protein>
<name>A0ABV3RMV9_9RHOB</name>
<dbReference type="InterPro" id="IPR027417">
    <property type="entry name" value="P-loop_NTPase"/>
</dbReference>
<gene>
    <name evidence="3" type="ORF">AB2B41_11885</name>
</gene>
<keyword evidence="4" id="KW-1185">Reference proteome</keyword>
<dbReference type="Pfam" id="PF01935">
    <property type="entry name" value="DUF87"/>
    <property type="match status" value="1"/>
</dbReference>
<accession>A0ABV3RMV9</accession>